<feature type="transmembrane region" description="Helical" evidence="1">
    <location>
        <begin position="12"/>
        <end position="30"/>
    </location>
</feature>
<dbReference type="RefSeq" id="WP_095618772.1">
    <property type="nucleotide sequence ID" value="NZ_NSKD01000013.1"/>
</dbReference>
<reference evidence="2 3" key="1">
    <citation type="submission" date="2017-08" db="EMBL/GenBank/DDBJ databases">
        <title>Halovibrio sewagensis sp. nov., isolated from wastewater of high salinity.</title>
        <authorList>
            <person name="Dong X."/>
            <person name="Zhang G."/>
        </authorList>
    </citation>
    <scope>NUCLEOTIDE SEQUENCE [LARGE SCALE GENOMIC DNA]</scope>
    <source>
        <strain evidence="2 3">YL5-2</strain>
    </source>
</reference>
<evidence type="ECO:0000313" key="3">
    <source>
        <dbReference type="Proteomes" id="UP000218896"/>
    </source>
</evidence>
<dbReference type="SUPFAM" id="SSF54523">
    <property type="entry name" value="Pili subunits"/>
    <property type="match status" value="1"/>
</dbReference>
<sequence>MGSERGFTLTELIIVIVILGIVASISVRFIQFSSRGAIDTAERQQMAMAASIMTERMSRELREALPTSLRERDGGNCIEFIPIGAGGRYVEGDRTQATGSFQTEGQAFQSRITGKVSIYPYVGDAYSPGNPGAVSEQGADWVGDQVQFNGTEDQAFEANSPRRRFYMVGSPVAYCGEGGFLWRYSGHGIGENFRSGTSAVAGAGLTAASFSVDRPSLTRNALVTIELALQADRNGETYSLAQEVQIRNVP</sequence>
<dbReference type="NCBIfam" id="TIGR02532">
    <property type="entry name" value="IV_pilin_GFxxxE"/>
    <property type="match status" value="1"/>
</dbReference>
<gene>
    <name evidence="2" type="ORF">CK501_16205</name>
</gene>
<keyword evidence="1" id="KW-1133">Transmembrane helix</keyword>
<organism evidence="2 3">
    <name type="scientific">Halovibrio salipaludis</name>
    <dbReference type="NCBI Taxonomy" id="2032626"/>
    <lineage>
        <taxon>Bacteria</taxon>
        <taxon>Pseudomonadati</taxon>
        <taxon>Pseudomonadota</taxon>
        <taxon>Gammaproteobacteria</taxon>
        <taxon>Oceanospirillales</taxon>
        <taxon>Halomonadaceae</taxon>
        <taxon>Halovibrio</taxon>
    </lineage>
</organism>
<keyword evidence="1" id="KW-0472">Membrane</keyword>
<dbReference type="AlphaFoldDB" id="A0A2A2EVR8"/>
<evidence type="ECO:0000256" key="1">
    <source>
        <dbReference type="SAM" id="Phobius"/>
    </source>
</evidence>
<dbReference type="Proteomes" id="UP000218896">
    <property type="component" value="Unassembled WGS sequence"/>
</dbReference>
<keyword evidence="1" id="KW-0812">Transmembrane</keyword>
<accession>A0A2A2EVR8</accession>
<dbReference type="Gene3D" id="3.30.700.10">
    <property type="entry name" value="Glycoprotein, Type 4 Pilin"/>
    <property type="match status" value="1"/>
</dbReference>
<dbReference type="InterPro" id="IPR045584">
    <property type="entry name" value="Pilin-like"/>
</dbReference>
<proteinExistence type="predicted"/>
<name>A0A2A2EVR8_9GAMM</name>
<dbReference type="OrthoDB" id="9788802at2"/>
<dbReference type="InterPro" id="IPR012902">
    <property type="entry name" value="N_methyl_site"/>
</dbReference>
<protein>
    <submittedName>
        <fullName evidence="2">MSHA biogenesis protein MshO</fullName>
    </submittedName>
</protein>
<dbReference type="EMBL" id="NSKD01000013">
    <property type="protein sequence ID" value="PAU76373.1"/>
    <property type="molecule type" value="Genomic_DNA"/>
</dbReference>
<dbReference type="Pfam" id="PF07963">
    <property type="entry name" value="N_methyl"/>
    <property type="match status" value="1"/>
</dbReference>
<evidence type="ECO:0000313" key="2">
    <source>
        <dbReference type="EMBL" id="PAU76373.1"/>
    </source>
</evidence>
<keyword evidence="3" id="KW-1185">Reference proteome</keyword>
<comment type="caution">
    <text evidence="2">The sequence shown here is derived from an EMBL/GenBank/DDBJ whole genome shotgun (WGS) entry which is preliminary data.</text>
</comment>